<protein>
    <submittedName>
        <fullName evidence="1">Uncharacterized protein</fullName>
    </submittedName>
</protein>
<sequence length="58" mass="7063">MQTWFRKSMLKRRSALTLLILDMDRAWNSRQFLESWEFSDIIPRRSSFIYDVLLGIHS</sequence>
<comment type="caution">
    <text evidence="1">The sequence shown here is derived from an EMBL/GenBank/DDBJ whole genome shotgun (WGS) entry which is preliminary data.</text>
</comment>
<dbReference type="AlphaFoldDB" id="A0A8T0J2D7"/>
<evidence type="ECO:0000313" key="2">
    <source>
        <dbReference type="Proteomes" id="UP000822688"/>
    </source>
</evidence>
<reference evidence="1" key="1">
    <citation type="submission" date="2020-06" db="EMBL/GenBank/DDBJ databases">
        <title>WGS assembly of Ceratodon purpureus strain R40.</title>
        <authorList>
            <person name="Carey S.B."/>
            <person name="Jenkins J."/>
            <person name="Shu S."/>
            <person name="Lovell J.T."/>
            <person name="Sreedasyam A."/>
            <person name="Maumus F."/>
            <person name="Tiley G.P."/>
            <person name="Fernandez-Pozo N."/>
            <person name="Barry K."/>
            <person name="Chen C."/>
            <person name="Wang M."/>
            <person name="Lipzen A."/>
            <person name="Daum C."/>
            <person name="Saski C.A."/>
            <person name="Payton A.C."/>
            <person name="Mcbreen J.C."/>
            <person name="Conrad R.E."/>
            <person name="Kollar L.M."/>
            <person name="Olsson S."/>
            <person name="Huttunen S."/>
            <person name="Landis J.B."/>
            <person name="Wickett N.J."/>
            <person name="Johnson M.G."/>
            <person name="Rensing S.A."/>
            <person name="Grimwood J."/>
            <person name="Schmutz J."/>
            <person name="Mcdaniel S.F."/>
        </authorList>
    </citation>
    <scope>NUCLEOTIDE SEQUENCE</scope>
    <source>
        <strain evidence="1">R40</strain>
    </source>
</reference>
<evidence type="ECO:0000313" key="1">
    <source>
        <dbReference type="EMBL" id="KAG0590070.1"/>
    </source>
</evidence>
<proteinExistence type="predicted"/>
<dbReference type="EMBL" id="CM026421">
    <property type="protein sequence ID" value="KAG0590070.1"/>
    <property type="molecule type" value="Genomic_DNA"/>
</dbReference>
<dbReference type="Proteomes" id="UP000822688">
    <property type="component" value="Chromosome 1"/>
</dbReference>
<accession>A0A8T0J2D7</accession>
<name>A0A8T0J2D7_CERPU</name>
<organism evidence="1 2">
    <name type="scientific">Ceratodon purpureus</name>
    <name type="common">Fire moss</name>
    <name type="synonym">Dicranum purpureum</name>
    <dbReference type="NCBI Taxonomy" id="3225"/>
    <lineage>
        <taxon>Eukaryota</taxon>
        <taxon>Viridiplantae</taxon>
        <taxon>Streptophyta</taxon>
        <taxon>Embryophyta</taxon>
        <taxon>Bryophyta</taxon>
        <taxon>Bryophytina</taxon>
        <taxon>Bryopsida</taxon>
        <taxon>Dicranidae</taxon>
        <taxon>Pseudoditrichales</taxon>
        <taxon>Ditrichaceae</taxon>
        <taxon>Ceratodon</taxon>
    </lineage>
</organism>
<gene>
    <name evidence="1" type="ORF">KC19_1G069000</name>
</gene>
<keyword evidence="2" id="KW-1185">Reference proteome</keyword>